<dbReference type="Proteomes" id="UP000001064">
    <property type="component" value="Unassembled WGS sequence"/>
</dbReference>
<feature type="transmembrane region" description="Helical" evidence="1">
    <location>
        <begin position="160"/>
        <end position="177"/>
    </location>
</feature>
<proteinExistence type="predicted"/>
<keyword evidence="1" id="KW-1133">Transmembrane helix</keyword>
<reference evidence="3" key="1">
    <citation type="journal article" date="2011" name="Genome Biol.">
        <title>Comparative genomics of the social amoebae Dictyostelium discoideum and Dictyostelium purpureum.</title>
        <authorList>
            <consortium name="US DOE Joint Genome Institute (JGI-PGF)"/>
            <person name="Sucgang R."/>
            <person name="Kuo A."/>
            <person name="Tian X."/>
            <person name="Salerno W."/>
            <person name="Parikh A."/>
            <person name="Feasley C.L."/>
            <person name="Dalin E."/>
            <person name="Tu H."/>
            <person name="Huang E."/>
            <person name="Barry K."/>
            <person name="Lindquist E."/>
            <person name="Shapiro H."/>
            <person name="Bruce D."/>
            <person name="Schmutz J."/>
            <person name="Salamov A."/>
            <person name="Fey P."/>
            <person name="Gaudet P."/>
            <person name="Anjard C."/>
            <person name="Babu M.M."/>
            <person name="Basu S."/>
            <person name="Bushmanova Y."/>
            <person name="van der Wel H."/>
            <person name="Katoh-Kurasawa M."/>
            <person name="Dinh C."/>
            <person name="Coutinho P.M."/>
            <person name="Saito T."/>
            <person name="Elias M."/>
            <person name="Schaap P."/>
            <person name="Kay R.R."/>
            <person name="Henrissat B."/>
            <person name="Eichinger L."/>
            <person name="Rivero F."/>
            <person name="Putnam N.H."/>
            <person name="West C.M."/>
            <person name="Loomis W.F."/>
            <person name="Chisholm R.L."/>
            <person name="Shaulsky G."/>
            <person name="Strassmann J.E."/>
            <person name="Queller D.C."/>
            <person name="Kuspa A."/>
            <person name="Grigoriev I.V."/>
        </authorList>
    </citation>
    <scope>NUCLEOTIDE SEQUENCE [LARGE SCALE GENOMIC DNA]</scope>
    <source>
        <strain evidence="3">QSDP1</strain>
    </source>
</reference>
<gene>
    <name evidence="2" type="ORF">DICPUDRAFT_46762</name>
</gene>
<feature type="transmembrane region" description="Helical" evidence="1">
    <location>
        <begin position="124"/>
        <end position="148"/>
    </location>
</feature>
<dbReference type="OrthoDB" id="10545475at2759"/>
<name>F0ZG59_DICPU</name>
<dbReference type="RefSeq" id="XP_003286422.1">
    <property type="nucleotide sequence ID" value="XM_003286374.1"/>
</dbReference>
<evidence type="ECO:0000313" key="2">
    <source>
        <dbReference type="EMBL" id="EGC37065.1"/>
    </source>
</evidence>
<dbReference type="FunCoup" id="F0ZG59">
    <property type="interactions" value="937"/>
</dbReference>
<keyword evidence="1" id="KW-0812">Transmembrane</keyword>
<evidence type="ECO:0000313" key="3">
    <source>
        <dbReference type="Proteomes" id="UP000001064"/>
    </source>
</evidence>
<dbReference type="GeneID" id="10503816"/>
<protein>
    <recommendedName>
        <fullName evidence="4">MARVEL domain-containing protein</fullName>
    </recommendedName>
</protein>
<feature type="transmembrane region" description="Helical" evidence="1">
    <location>
        <begin position="206"/>
        <end position="230"/>
    </location>
</feature>
<dbReference type="EMBL" id="GL871009">
    <property type="protein sequence ID" value="EGC37065.1"/>
    <property type="molecule type" value="Genomic_DNA"/>
</dbReference>
<dbReference type="eggNOG" id="ENOG502RH6D">
    <property type="taxonomic scope" value="Eukaryota"/>
</dbReference>
<evidence type="ECO:0008006" key="4">
    <source>
        <dbReference type="Google" id="ProtNLM"/>
    </source>
</evidence>
<evidence type="ECO:0000256" key="1">
    <source>
        <dbReference type="SAM" id="Phobius"/>
    </source>
</evidence>
<dbReference type="VEuPathDB" id="AmoebaDB:DICPUDRAFT_46762"/>
<dbReference type="InParanoid" id="F0ZG59"/>
<dbReference type="AlphaFoldDB" id="F0ZG59"/>
<keyword evidence="1" id="KW-0472">Membrane</keyword>
<accession>F0ZG59</accession>
<feature type="transmembrane region" description="Helical" evidence="1">
    <location>
        <begin position="58"/>
        <end position="83"/>
    </location>
</feature>
<organism evidence="2 3">
    <name type="scientific">Dictyostelium purpureum</name>
    <name type="common">Slime mold</name>
    <dbReference type="NCBI Taxonomy" id="5786"/>
    <lineage>
        <taxon>Eukaryota</taxon>
        <taxon>Amoebozoa</taxon>
        <taxon>Evosea</taxon>
        <taxon>Eumycetozoa</taxon>
        <taxon>Dictyostelia</taxon>
        <taxon>Dictyosteliales</taxon>
        <taxon>Dictyosteliaceae</taxon>
        <taxon>Dictyostelium</taxon>
    </lineage>
</organism>
<keyword evidence="3" id="KW-1185">Reference proteome</keyword>
<dbReference type="KEGG" id="dpp:DICPUDRAFT_46762"/>
<sequence>MIQSNYEDNNNIELDSINSSVKKSNEILPITEYSSSDNNSNSDSFNYKSELKTLKINYSILVFVLYVMLSIFFGGMMIGLPWFSIEFFNSSGVKVCEKEIHLGSQKPPLQKFEENQWDNYHEGYQVLTVFLVSTVLLFIDVLMVIPVLFFKNYFSLIPDIVYYILDWILIIVALSTYKSYYFIPKGFAIDGCSSNRATFENHLSSAFYFAIARAAALKLLRIVVSVYFVYKVQQLKQQKHQNDQPHEKSKSFTNSICVKSFHDLKEVGGSEC</sequence>
<dbReference type="OMA" id="QITICNN"/>